<dbReference type="EMBL" id="LT828648">
    <property type="protein sequence ID" value="SLM49491.1"/>
    <property type="molecule type" value="Genomic_DNA"/>
</dbReference>
<proteinExistence type="predicted"/>
<dbReference type="Proteomes" id="UP000192042">
    <property type="component" value="Chromosome I"/>
</dbReference>
<evidence type="ECO:0008006" key="4">
    <source>
        <dbReference type="Google" id="ProtNLM"/>
    </source>
</evidence>
<sequence>MRSRTIGGLVFCLCALLHQHGAQGAAVSDNGPGCGLGKLAWMDYDGPKQIAPQVMMATTNATFGSQTFGISSGTSGCTNDGVVMKNKHINIASHAFDRLTEEMAQGNGEHLASLATLLGVPEESKPAFFALVQDRYQRVVGTDEVTPAVLLKVLQDAMAERPALARLPFVGDVSEDPGR</sequence>
<evidence type="ECO:0000313" key="2">
    <source>
        <dbReference type="EMBL" id="SLM49491.1"/>
    </source>
</evidence>
<name>A0A1W1I978_9BACT</name>
<gene>
    <name evidence="2" type="ORF">NSJP_3324</name>
</gene>
<dbReference type="KEGG" id="nja:NSJP_3324"/>
<dbReference type="AlphaFoldDB" id="A0A1W1I978"/>
<dbReference type="Pfam" id="PF11220">
    <property type="entry name" value="DUF3015"/>
    <property type="match status" value="1"/>
</dbReference>
<evidence type="ECO:0000313" key="3">
    <source>
        <dbReference type="Proteomes" id="UP000192042"/>
    </source>
</evidence>
<evidence type="ECO:0000256" key="1">
    <source>
        <dbReference type="SAM" id="SignalP"/>
    </source>
</evidence>
<keyword evidence="1" id="KW-0732">Signal</keyword>
<organism evidence="2 3">
    <name type="scientific">Nitrospira japonica</name>
    <dbReference type="NCBI Taxonomy" id="1325564"/>
    <lineage>
        <taxon>Bacteria</taxon>
        <taxon>Pseudomonadati</taxon>
        <taxon>Nitrospirota</taxon>
        <taxon>Nitrospiria</taxon>
        <taxon>Nitrospirales</taxon>
        <taxon>Nitrospiraceae</taxon>
        <taxon>Nitrospira</taxon>
    </lineage>
</organism>
<dbReference type="RefSeq" id="WP_080887702.1">
    <property type="nucleotide sequence ID" value="NZ_LT828648.1"/>
</dbReference>
<feature type="chain" id="PRO_5013139608" description="Orotate phosphoribosyltransferase" evidence="1">
    <location>
        <begin position="25"/>
        <end position="179"/>
    </location>
</feature>
<reference evidence="2 3" key="1">
    <citation type="submission" date="2017-03" db="EMBL/GenBank/DDBJ databases">
        <authorList>
            <person name="Afonso C.L."/>
            <person name="Miller P.J."/>
            <person name="Scott M.A."/>
            <person name="Spackman E."/>
            <person name="Goraichik I."/>
            <person name="Dimitrov K.M."/>
            <person name="Suarez D.L."/>
            <person name="Swayne D.E."/>
        </authorList>
    </citation>
    <scope>NUCLEOTIDE SEQUENCE [LARGE SCALE GENOMIC DNA]</scope>
    <source>
        <strain evidence="2">Genome sequencing of Nitrospira japonica strain NJ11</strain>
    </source>
</reference>
<dbReference type="STRING" id="1325564.NSJP_3324"/>
<dbReference type="InterPro" id="IPR021383">
    <property type="entry name" value="DUF3015"/>
</dbReference>
<keyword evidence="3" id="KW-1185">Reference proteome</keyword>
<protein>
    <recommendedName>
        <fullName evidence="4">Orotate phosphoribosyltransferase</fullName>
    </recommendedName>
</protein>
<feature type="signal peptide" evidence="1">
    <location>
        <begin position="1"/>
        <end position="24"/>
    </location>
</feature>
<dbReference type="OrthoDB" id="9784732at2"/>
<accession>A0A1W1I978</accession>